<dbReference type="Proteomes" id="UP001163046">
    <property type="component" value="Unassembled WGS sequence"/>
</dbReference>
<evidence type="ECO:0000256" key="1">
    <source>
        <dbReference type="SAM" id="MobiDB-lite"/>
    </source>
</evidence>
<dbReference type="AlphaFoldDB" id="A0A9W9YSQ3"/>
<dbReference type="GO" id="GO:0003887">
    <property type="term" value="F:DNA-directed DNA polymerase activity"/>
    <property type="evidence" value="ECO:0007669"/>
    <property type="project" value="UniProtKB-EC"/>
</dbReference>
<dbReference type="EC" id="2.7.7.7" evidence="2"/>
<keyword evidence="2" id="KW-0808">Transferase</keyword>
<comment type="caution">
    <text evidence="2">The sequence shown here is derived from an EMBL/GenBank/DDBJ whole genome shotgun (WGS) entry which is preliminary data.</text>
</comment>
<proteinExistence type="predicted"/>
<name>A0A9W9YSQ3_9CNID</name>
<evidence type="ECO:0000313" key="3">
    <source>
        <dbReference type="Proteomes" id="UP001163046"/>
    </source>
</evidence>
<feature type="compositionally biased region" description="Polar residues" evidence="1">
    <location>
        <begin position="94"/>
        <end position="104"/>
    </location>
</feature>
<keyword evidence="2" id="KW-0548">Nucleotidyltransferase</keyword>
<reference evidence="2" key="1">
    <citation type="submission" date="2023-01" db="EMBL/GenBank/DDBJ databases">
        <title>Genome assembly of the deep-sea coral Lophelia pertusa.</title>
        <authorList>
            <person name="Herrera S."/>
            <person name="Cordes E."/>
        </authorList>
    </citation>
    <scope>NUCLEOTIDE SEQUENCE</scope>
    <source>
        <strain evidence="2">USNM1676648</strain>
        <tissue evidence="2">Polyp</tissue>
    </source>
</reference>
<feature type="region of interest" description="Disordered" evidence="1">
    <location>
        <begin position="30"/>
        <end position="76"/>
    </location>
</feature>
<dbReference type="EMBL" id="MU827305">
    <property type="protein sequence ID" value="KAJ7363644.1"/>
    <property type="molecule type" value="Genomic_DNA"/>
</dbReference>
<organism evidence="2 3">
    <name type="scientific">Desmophyllum pertusum</name>
    <dbReference type="NCBI Taxonomy" id="174260"/>
    <lineage>
        <taxon>Eukaryota</taxon>
        <taxon>Metazoa</taxon>
        <taxon>Cnidaria</taxon>
        <taxon>Anthozoa</taxon>
        <taxon>Hexacorallia</taxon>
        <taxon>Scleractinia</taxon>
        <taxon>Caryophylliina</taxon>
        <taxon>Caryophylliidae</taxon>
        <taxon>Desmophyllum</taxon>
    </lineage>
</organism>
<evidence type="ECO:0000313" key="2">
    <source>
        <dbReference type="EMBL" id="KAJ7363644.1"/>
    </source>
</evidence>
<keyword evidence="3" id="KW-1185">Reference proteome</keyword>
<sequence length="361" mass="40102">MGDGDVVVTPCRGPPAPEAVKAWARQKLIKRGVQKQGTDPALKNSEPRSNDENLDKVENGELSEQRNMNSNVSKSPKLELDLAIPEASTSKIHLQEVTRQSSGPSVDPELESLVDNKHKVTDGVAGDKKIDAMKLSDSSSPAEITSPGSLFSPNERLQKRLHLRQDHQRRWHYANAVKVKRLETSVETSGKMNLGNQASSDQTPSLRQQLLAICHSGSQTRRLMPWSSQIEGPSPNNTYGFKVTQMNLQSAKALHEGSAFDTVQFIASIFATLGIDTKEKSNSNTENTALLSPSTDAQCHLRPPVTYLCQEQLRTQFIFRPLLSRSGVTDHEVQYVATRKRPLSCFDPNYPQMGPRYFDRL</sequence>
<dbReference type="OrthoDB" id="2414538at2759"/>
<protein>
    <submittedName>
        <fullName evidence="2">DNA polymerase zeta catalytic subunit</fullName>
        <ecNumber evidence="2">2.7.7.7</ecNumber>
    </submittedName>
</protein>
<gene>
    <name evidence="2" type="primary">REV3L_2</name>
    <name evidence="2" type="ORF">OS493_009806</name>
</gene>
<accession>A0A9W9YSQ3</accession>
<feature type="compositionally biased region" description="Polar residues" evidence="1">
    <location>
        <begin position="65"/>
        <end position="74"/>
    </location>
</feature>
<feature type="region of interest" description="Disordered" evidence="1">
    <location>
        <begin position="94"/>
        <end position="119"/>
    </location>
</feature>
<feature type="compositionally biased region" description="Basic and acidic residues" evidence="1">
    <location>
        <begin position="45"/>
        <end position="59"/>
    </location>
</feature>